<sequence length="122" mass="13802">MAARTAPLEVGTRGTVGSLLKKEIEYFRRLQLDCCGTCAHQSHHQHRHVPEMASNASKSWTSFRFLPWKRKKRRGINVNAASTSSGIVRPGICSMVEVVNSRRWNDAPSFGYKNLRADMEEV</sequence>
<name>A0AAV1BZK7_OLDCO</name>
<evidence type="ECO:0000313" key="1">
    <source>
        <dbReference type="EMBL" id="CAI9087808.1"/>
    </source>
</evidence>
<proteinExistence type="predicted"/>
<evidence type="ECO:0000313" key="2">
    <source>
        <dbReference type="Proteomes" id="UP001161247"/>
    </source>
</evidence>
<dbReference type="AlphaFoldDB" id="A0AAV1BZK7"/>
<keyword evidence="2" id="KW-1185">Reference proteome</keyword>
<accession>A0AAV1BZK7</accession>
<gene>
    <name evidence="1" type="ORF">OLC1_LOCUS538</name>
</gene>
<reference evidence="1" key="1">
    <citation type="submission" date="2023-03" db="EMBL/GenBank/DDBJ databases">
        <authorList>
            <person name="Julca I."/>
        </authorList>
    </citation>
    <scope>NUCLEOTIDE SEQUENCE</scope>
</reference>
<protein>
    <submittedName>
        <fullName evidence="1">OLC1v1021983C1</fullName>
    </submittedName>
</protein>
<organism evidence="1 2">
    <name type="scientific">Oldenlandia corymbosa var. corymbosa</name>
    <dbReference type="NCBI Taxonomy" id="529605"/>
    <lineage>
        <taxon>Eukaryota</taxon>
        <taxon>Viridiplantae</taxon>
        <taxon>Streptophyta</taxon>
        <taxon>Embryophyta</taxon>
        <taxon>Tracheophyta</taxon>
        <taxon>Spermatophyta</taxon>
        <taxon>Magnoliopsida</taxon>
        <taxon>eudicotyledons</taxon>
        <taxon>Gunneridae</taxon>
        <taxon>Pentapetalae</taxon>
        <taxon>asterids</taxon>
        <taxon>lamiids</taxon>
        <taxon>Gentianales</taxon>
        <taxon>Rubiaceae</taxon>
        <taxon>Rubioideae</taxon>
        <taxon>Spermacoceae</taxon>
        <taxon>Hedyotis-Oldenlandia complex</taxon>
        <taxon>Oldenlandia</taxon>
    </lineage>
</organism>
<dbReference type="PANTHER" id="PTHR35131:SF1">
    <property type="entry name" value="EXPRESSED PROTEIN"/>
    <property type="match status" value="1"/>
</dbReference>
<dbReference type="EMBL" id="OX459118">
    <property type="protein sequence ID" value="CAI9087808.1"/>
    <property type="molecule type" value="Genomic_DNA"/>
</dbReference>
<dbReference type="Proteomes" id="UP001161247">
    <property type="component" value="Chromosome 1"/>
</dbReference>
<dbReference type="PANTHER" id="PTHR35131">
    <property type="entry name" value="EXPRESSED PROTEIN"/>
    <property type="match status" value="1"/>
</dbReference>